<evidence type="ECO:0000256" key="14">
    <source>
        <dbReference type="ARBA" id="ARBA00029326"/>
    </source>
</evidence>
<comment type="similarity">
    <text evidence="2 15">Belongs to the GHMP kinase family. Mevalonate kinase subfamily.</text>
</comment>
<evidence type="ECO:0000313" key="19">
    <source>
        <dbReference type="Proteomes" id="UP001303115"/>
    </source>
</evidence>
<dbReference type="GO" id="GO:0006696">
    <property type="term" value="P:ergosterol biosynthetic process"/>
    <property type="evidence" value="ECO:0007669"/>
    <property type="project" value="TreeGrafter"/>
</dbReference>
<comment type="catalytic activity">
    <reaction evidence="14">
        <text>(R)-5-phosphomevalonate + ATP = (R)-5-diphosphomevalonate + ADP</text>
        <dbReference type="Rhea" id="RHEA:16341"/>
        <dbReference type="ChEBI" id="CHEBI:30616"/>
        <dbReference type="ChEBI" id="CHEBI:57557"/>
        <dbReference type="ChEBI" id="CHEBI:58146"/>
        <dbReference type="ChEBI" id="CHEBI:456216"/>
        <dbReference type="EC" id="2.7.4.2"/>
    </reaction>
    <physiologicalReaction direction="left-to-right" evidence="14">
        <dbReference type="Rhea" id="RHEA:16342"/>
    </physiologicalReaction>
</comment>
<keyword evidence="5 15" id="KW-0808">Transferase</keyword>
<feature type="compositionally biased region" description="Low complexity" evidence="16">
    <location>
        <begin position="180"/>
        <end position="196"/>
    </location>
</feature>
<dbReference type="EMBL" id="MU854457">
    <property type="protein sequence ID" value="KAK4035041.1"/>
    <property type="molecule type" value="Genomic_DNA"/>
</dbReference>
<evidence type="ECO:0000256" key="16">
    <source>
        <dbReference type="SAM" id="MobiDB-lite"/>
    </source>
</evidence>
<proteinExistence type="inferred from homology"/>
<evidence type="ECO:0000256" key="8">
    <source>
        <dbReference type="ARBA" id="ARBA00022840"/>
    </source>
</evidence>
<keyword evidence="6" id="KW-0547">Nucleotide-binding</keyword>
<keyword evidence="9 15" id="KW-0752">Steroid biosynthesis</keyword>
<evidence type="ECO:0000256" key="6">
    <source>
        <dbReference type="ARBA" id="ARBA00022741"/>
    </source>
</evidence>
<dbReference type="InterPro" id="IPR020568">
    <property type="entry name" value="Ribosomal_Su5_D2-typ_SF"/>
</dbReference>
<evidence type="ECO:0000256" key="10">
    <source>
        <dbReference type="ARBA" id="ARBA00023011"/>
    </source>
</evidence>
<evidence type="ECO:0000256" key="15">
    <source>
        <dbReference type="PIRNR" id="PIRNR017288"/>
    </source>
</evidence>
<dbReference type="PANTHER" id="PTHR31814:SF2">
    <property type="entry name" value="PHOSPHOMEVALONATE KINASE"/>
    <property type="match status" value="1"/>
</dbReference>
<evidence type="ECO:0000256" key="12">
    <source>
        <dbReference type="ARBA" id="ARBA00023166"/>
    </source>
</evidence>
<reference evidence="19" key="1">
    <citation type="journal article" date="2023" name="Mol. Phylogenet. Evol.">
        <title>Genome-scale phylogeny and comparative genomics of the fungal order Sordariales.</title>
        <authorList>
            <person name="Hensen N."/>
            <person name="Bonometti L."/>
            <person name="Westerberg I."/>
            <person name="Brannstrom I.O."/>
            <person name="Guillou S."/>
            <person name="Cros-Aarteil S."/>
            <person name="Calhoun S."/>
            <person name="Haridas S."/>
            <person name="Kuo A."/>
            <person name="Mondo S."/>
            <person name="Pangilinan J."/>
            <person name="Riley R."/>
            <person name="LaButti K."/>
            <person name="Andreopoulos B."/>
            <person name="Lipzen A."/>
            <person name="Chen C."/>
            <person name="Yan M."/>
            <person name="Daum C."/>
            <person name="Ng V."/>
            <person name="Clum A."/>
            <person name="Steindorff A."/>
            <person name="Ohm R.A."/>
            <person name="Martin F."/>
            <person name="Silar P."/>
            <person name="Natvig D.O."/>
            <person name="Lalanne C."/>
            <person name="Gautier V."/>
            <person name="Ament-Velasquez S.L."/>
            <person name="Kruys A."/>
            <person name="Hutchinson M.I."/>
            <person name="Powell A.J."/>
            <person name="Barry K."/>
            <person name="Miller A.N."/>
            <person name="Grigoriev I.V."/>
            <person name="Debuchy R."/>
            <person name="Gladieux P."/>
            <person name="Hiltunen Thoren M."/>
            <person name="Johannesson H."/>
        </authorList>
    </citation>
    <scope>NUCLEOTIDE SEQUENCE [LARGE SCALE GENOMIC DNA]</scope>
    <source>
        <strain evidence="19">CBS 284.82</strain>
    </source>
</reference>
<evidence type="ECO:0000256" key="4">
    <source>
        <dbReference type="ARBA" id="ARBA00022516"/>
    </source>
</evidence>
<feature type="domain" description="GHMP kinase N-terminal" evidence="17">
    <location>
        <begin position="215"/>
        <end position="280"/>
    </location>
</feature>
<keyword evidence="11 15" id="KW-0443">Lipid metabolism</keyword>
<organism evidence="18 19">
    <name type="scientific">Parachaetomium inaequale</name>
    <dbReference type="NCBI Taxonomy" id="2588326"/>
    <lineage>
        <taxon>Eukaryota</taxon>
        <taxon>Fungi</taxon>
        <taxon>Dikarya</taxon>
        <taxon>Ascomycota</taxon>
        <taxon>Pezizomycotina</taxon>
        <taxon>Sordariomycetes</taxon>
        <taxon>Sordariomycetidae</taxon>
        <taxon>Sordariales</taxon>
        <taxon>Chaetomiaceae</taxon>
        <taxon>Parachaetomium</taxon>
    </lineage>
</organism>
<keyword evidence="13 15" id="KW-0753">Steroid metabolism</keyword>
<evidence type="ECO:0000256" key="11">
    <source>
        <dbReference type="ARBA" id="ARBA00023098"/>
    </source>
</evidence>
<keyword evidence="8" id="KW-0067">ATP-binding</keyword>
<dbReference type="Pfam" id="PF00288">
    <property type="entry name" value="GHMP_kinases_N"/>
    <property type="match status" value="1"/>
</dbReference>
<keyword evidence="4 15" id="KW-0444">Lipid biosynthesis</keyword>
<keyword evidence="12" id="KW-1207">Sterol metabolism</keyword>
<feature type="compositionally biased region" description="Low complexity" evidence="16">
    <location>
        <begin position="145"/>
        <end position="163"/>
    </location>
</feature>
<feature type="region of interest" description="Disordered" evidence="16">
    <location>
        <begin position="142"/>
        <end position="205"/>
    </location>
</feature>
<keyword evidence="10" id="KW-0756">Sterol biosynthesis</keyword>
<dbReference type="GO" id="GO:0019287">
    <property type="term" value="P:isopentenyl diphosphate biosynthetic process, mevalonate pathway"/>
    <property type="evidence" value="ECO:0007669"/>
    <property type="project" value="UniProtKB-UniRule"/>
</dbReference>
<dbReference type="InterPro" id="IPR014721">
    <property type="entry name" value="Ribsml_uS5_D2-typ_fold_subgr"/>
</dbReference>
<comment type="caution">
    <text evidence="18">The sequence shown here is derived from an EMBL/GenBank/DDBJ whole genome shotgun (WGS) entry which is preliminary data.</text>
</comment>
<gene>
    <name evidence="18" type="ORF">C8A01DRAFT_18234</name>
</gene>
<evidence type="ECO:0000256" key="13">
    <source>
        <dbReference type="ARBA" id="ARBA00023221"/>
    </source>
</evidence>
<evidence type="ECO:0000256" key="3">
    <source>
        <dbReference type="ARBA" id="ARBA00012958"/>
    </source>
</evidence>
<dbReference type="InterPro" id="IPR006204">
    <property type="entry name" value="GHMP_kinase_N_dom"/>
</dbReference>
<dbReference type="EC" id="2.7.4.2" evidence="3 15"/>
<evidence type="ECO:0000259" key="17">
    <source>
        <dbReference type="Pfam" id="PF00288"/>
    </source>
</evidence>
<dbReference type="PANTHER" id="PTHR31814">
    <property type="match status" value="1"/>
</dbReference>
<evidence type="ECO:0000256" key="2">
    <source>
        <dbReference type="ARBA" id="ARBA00006495"/>
    </source>
</evidence>
<evidence type="ECO:0000256" key="7">
    <source>
        <dbReference type="ARBA" id="ARBA00022777"/>
    </source>
</evidence>
<dbReference type="PIRSF" id="PIRSF017288">
    <property type="entry name" value="PMK_GHMP_euk"/>
    <property type="match status" value="1"/>
</dbReference>
<dbReference type="Proteomes" id="UP001303115">
    <property type="component" value="Unassembled WGS sequence"/>
</dbReference>
<evidence type="ECO:0000256" key="5">
    <source>
        <dbReference type="ARBA" id="ARBA00022679"/>
    </source>
</evidence>
<evidence type="ECO:0000256" key="9">
    <source>
        <dbReference type="ARBA" id="ARBA00022955"/>
    </source>
</evidence>
<keyword evidence="19" id="KW-1185">Reference proteome</keyword>
<name>A0AAN6PAZ6_9PEZI</name>
<protein>
    <recommendedName>
        <fullName evidence="3 15">Phosphomevalonate kinase</fullName>
        <ecNumber evidence="3 15">2.7.4.2</ecNumber>
    </recommendedName>
</protein>
<dbReference type="Gene3D" id="3.30.70.890">
    <property type="entry name" value="GHMP kinase, C-terminal domain"/>
    <property type="match status" value="1"/>
</dbReference>
<dbReference type="InterPro" id="IPR016005">
    <property type="entry name" value="Erg8"/>
</dbReference>
<sequence>MTGNSGDRTVVVSAPGKVLLAGGYIVLDRKHTGLVFGLSARIHVLVQEIHTSAGVHLSEIVVQSPQFLNATWKYGYHLVENGGGIKVTQLQSGTPVEPNHFIETTLNYVLTYISQVDKSRASHGFQPASLLVLADNDYYSKPKRPSSSSTAAATDRPSSSSSAGDFTLPTATSSEEKKPSSTSTQDAPTTTTTTTDKPPRPRFRHFGTTLRDAHKTGLGSSAAIVTALTASLLSHYLPPSLFDLTTPQGKRVLHNLAQVAHCSAQGKIGSGFDVASAVYGSCLYRRFSPALLSGLPNPGEAGFARALAGLVDEEEAWDCEIRKEEVGLPEGVAIRMCDVDCGTETVSMVKKVHAWRDGNPEAAGGVYARLQGRVDELAGVLRAGEVDGIGRVMRPVREIMRTMGRDCGAPIEPDSQEEMLNALEGVEGVLGSVVPGAGGYDAAAVVMRDDEETEKRVRGFLREWSKEHEIQVRLMKVKGETEGARMEDVGEFKLWVR</sequence>
<accession>A0AAN6PAZ6</accession>
<dbReference type="InterPro" id="IPR036554">
    <property type="entry name" value="GHMP_kinase_C_sf"/>
</dbReference>
<dbReference type="GO" id="GO:0005777">
    <property type="term" value="C:peroxisome"/>
    <property type="evidence" value="ECO:0007669"/>
    <property type="project" value="TreeGrafter"/>
</dbReference>
<dbReference type="GO" id="GO:0004631">
    <property type="term" value="F:phosphomevalonate kinase activity"/>
    <property type="evidence" value="ECO:0007669"/>
    <property type="project" value="UniProtKB-UniRule"/>
</dbReference>
<dbReference type="GO" id="GO:0005524">
    <property type="term" value="F:ATP binding"/>
    <property type="evidence" value="ECO:0007669"/>
    <property type="project" value="UniProtKB-UniRule"/>
</dbReference>
<evidence type="ECO:0000313" key="18">
    <source>
        <dbReference type="EMBL" id="KAK4035041.1"/>
    </source>
</evidence>
<dbReference type="InterPro" id="IPR035102">
    <property type="entry name" value="Phosphomevalonate_kinase"/>
</dbReference>
<comment type="pathway">
    <text evidence="1 15">Isoprenoid biosynthesis; isopentenyl diphosphate biosynthesis via mevalonate pathway; isopentenyl diphosphate from (R)-mevalonate: step 2/3.</text>
</comment>
<dbReference type="GO" id="GO:0010142">
    <property type="term" value="P:farnesyl diphosphate biosynthetic process, mevalonate pathway"/>
    <property type="evidence" value="ECO:0007669"/>
    <property type="project" value="TreeGrafter"/>
</dbReference>
<dbReference type="SUPFAM" id="SSF55060">
    <property type="entry name" value="GHMP Kinase, C-terminal domain"/>
    <property type="match status" value="1"/>
</dbReference>
<dbReference type="Gene3D" id="3.30.230.10">
    <property type="match status" value="1"/>
</dbReference>
<evidence type="ECO:0000256" key="1">
    <source>
        <dbReference type="ARBA" id="ARBA00005017"/>
    </source>
</evidence>
<dbReference type="AlphaFoldDB" id="A0AAN6PAZ6"/>
<dbReference type="SUPFAM" id="SSF54211">
    <property type="entry name" value="Ribosomal protein S5 domain 2-like"/>
    <property type="match status" value="1"/>
</dbReference>
<keyword evidence="7 15" id="KW-0418">Kinase</keyword>